<dbReference type="AlphaFoldDB" id="A0A1B6LI81"/>
<name>A0A1B6LI81_9HEMI</name>
<evidence type="ECO:0000256" key="8">
    <source>
        <dbReference type="ARBA" id="ARBA00023328"/>
    </source>
</evidence>
<dbReference type="EMBL" id="GEBQ01016575">
    <property type="protein sequence ID" value="JAT23402.1"/>
    <property type="molecule type" value="Transcribed_RNA"/>
</dbReference>
<dbReference type="InterPro" id="IPR013255">
    <property type="entry name" value="Spc25_C"/>
</dbReference>
<evidence type="ECO:0000256" key="5">
    <source>
        <dbReference type="ARBA" id="ARBA00022776"/>
    </source>
</evidence>
<evidence type="ECO:0000256" key="3">
    <source>
        <dbReference type="ARBA" id="ARBA00022454"/>
    </source>
</evidence>
<evidence type="ECO:0000256" key="4">
    <source>
        <dbReference type="ARBA" id="ARBA00022618"/>
    </source>
</evidence>
<keyword evidence="7 9" id="KW-0131">Cell cycle</keyword>
<comment type="subcellular location">
    <subcellularLocation>
        <location evidence="1">Chromosome</location>
        <location evidence="1">Centromere</location>
    </subcellularLocation>
    <subcellularLocation>
        <location evidence="9">Nucleus</location>
    </subcellularLocation>
    <subcellularLocation>
        <location evidence="9">Chromosome</location>
        <location evidence="9">Centromere</location>
        <location evidence="9">Kinetochore</location>
    </subcellularLocation>
</comment>
<reference evidence="12" key="1">
    <citation type="submission" date="2015-11" db="EMBL/GenBank/DDBJ databases">
        <title>De novo transcriptome assembly of four potential Pierce s Disease insect vectors from Arizona vineyards.</title>
        <authorList>
            <person name="Tassone E.E."/>
        </authorList>
    </citation>
    <scope>NUCLEOTIDE SEQUENCE</scope>
</reference>
<comment type="subunit">
    <text evidence="9">Component of the NDC80 complex.</text>
</comment>
<evidence type="ECO:0000256" key="6">
    <source>
        <dbReference type="ARBA" id="ARBA00023054"/>
    </source>
</evidence>
<dbReference type="Pfam" id="PF08234">
    <property type="entry name" value="Spindle_Spc25"/>
    <property type="match status" value="1"/>
</dbReference>
<evidence type="ECO:0000256" key="1">
    <source>
        <dbReference type="ARBA" id="ARBA00004584"/>
    </source>
</evidence>
<evidence type="ECO:0000256" key="2">
    <source>
        <dbReference type="ARBA" id="ARBA00006379"/>
    </source>
</evidence>
<evidence type="ECO:0000256" key="9">
    <source>
        <dbReference type="RuleBase" id="RU367150"/>
    </source>
</evidence>
<comment type="function">
    <text evidence="9">Acts as a component of the essential kinetochore-associated NDC80 complex, which is required for chromosome segregation and spindle checkpoint activity.</text>
</comment>
<dbReference type="GO" id="GO:0031262">
    <property type="term" value="C:Ndc80 complex"/>
    <property type="evidence" value="ECO:0007669"/>
    <property type="project" value="InterPro"/>
</dbReference>
<feature type="domain" description="Chromosome segregation protein Spc25 C-terminal" evidence="11">
    <location>
        <begin position="166"/>
        <end position="232"/>
    </location>
</feature>
<dbReference type="GO" id="GO:0051301">
    <property type="term" value="P:cell division"/>
    <property type="evidence" value="ECO:0007669"/>
    <property type="project" value="UniProtKB-UniRule"/>
</dbReference>
<keyword evidence="5 9" id="KW-0498">Mitosis</keyword>
<evidence type="ECO:0000313" key="12">
    <source>
        <dbReference type="EMBL" id="JAT23402.1"/>
    </source>
</evidence>
<proteinExistence type="inferred from homology"/>
<comment type="similarity">
    <text evidence="2 9">Belongs to the SPC25 family.</text>
</comment>
<evidence type="ECO:0000256" key="7">
    <source>
        <dbReference type="ARBA" id="ARBA00023306"/>
    </source>
</evidence>
<keyword evidence="9" id="KW-0539">Nucleus</keyword>
<protein>
    <recommendedName>
        <fullName evidence="9">Kinetochore protein SPC25</fullName>
    </recommendedName>
</protein>
<keyword evidence="3 9" id="KW-0158">Chromosome</keyword>
<dbReference type="GO" id="GO:0007059">
    <property type="term" value="P:chromosome segregation"/>
    <property type="evidence" value="ECO:0007669"/>
    <property type="project" value="InterPro"/>
</dbReference>
<keyword evidence="6 10" id="KW-0175">Coiled coil</keyword>
<keyword evidence="8 9" id="KW-0137">Centromere</keyword>
<sequence length="235" mass="27472">MCDEFQSSAVMSMMPPDLLVSDLDKRSLRLPCTERSSAVFNLYSNSIKEYSQLHQQCSEQKKTRLNKCNRLKKEIEELKIETLAKQNMEDDLKNNIMTLKKCMEGNKRNIVTDDDEISLLVQKLSILKQEIKVKREDISHDLNSFKMGISYYNKYLQCNVIIVPEDEVLFTLNTTAKNESEAREFIRFTVKNNGLTFQYIEMCPKLKGEQKLVERFNKTKDIQGFILSFRKAINK</sequence>
<accession>A0A1B6LI81</accession>
<feature type="non-terminal residue" evidence="12">
    <location>
        <position position="235"/>
    </location>
</feature>
<feature type="coiled-coil region" evidence="10">
    <location>
        <begin position="61"/>
        <end position="91"/>
    </location>
</feature>
<gene>
    <name evidence="12" type="ORF">g.50876</name>
</gene>
<keyword evidence="9" id="KW-0995">Kinetochore</keyword>
<organism evidence="12">
    <name type="scientific">Graphocephala atropunctata</name>
    <dbReference type="NCBI Taxonomy" id="36148"/>
    <lineage>
        <taxon>Eukaryota</taxon>
        <taxon>Metazoa</taxon>
        <taxon>Ecdysozoa</taxon>
        <taxon>Arthropoda</taxon>
        <taxon>Hexapoda</taxon>
        <taxon>Insecta</taxon>
        <taxon>Pterygota</taxon>
        <taxon>Neoptera</taxon>
        <taxon>Paraneoptera</taxon>
        <taxon>Hemiptera</taxon>
        <taxon>Auchenorrhyncha</taxon>
        <taxon>Membracoidea</taxon>
        <taxon>Cicadellidae</taxon>
        <taxon>Cicadellinae</taxon>
        <taxon>Cicadellini</taxon>
        <taxon>Graphocephala</taxon>
    </lineage>
</organism>
<evidence type="ECO:0000256" key="10">
    <source>
        <dbReference type="SAM" id="Coils"/>
    </source>
</evidence>
<keyword evidence="4 9" id="KW-0132">Cell division</keyword>
<dbReference type="GO" id="GO:0005634">
    <property type="term" value="C:nucleus"/>
    <property type="evidence" value="ECO:0007669"/>
    <property type="project" value="UniProtKB-SubCell"/>
</dbReference>
<dbReference type="Gene3D" id="3.30.457.50">
    <property type="entry name" value="Chromosome segregation protein Spc25"/>
    <property type="match status" value="1"/>
</dbReference>
<evidence type="ECO:0000259" key="11">
    <source>
        <dbReference type="Pfam" id="PF08234"/>
    </source>
</evidence>